<feature type="region of interest" description="Disordered" evidence="1">
    <location>
        <begin position="265"/>
        <end position="290"/>
    </location>
</feature>
<keyword evidence="3" id="KW-1185">Reference proteome</keyword>
<proteinExistence type="predicted"/>
<organism evidence="2 3">
    <name type="scientific">Acer yangbiense</name>
    <dbReference type="NCBI Taxonomy" id="1000413"/>
    <lineage>
        <taxon>Eukaryota</taxon>
        <taxon>Viridiplantae</taxon>
        <taxon>Streptophyta</taxon>
        <taxon>Embryophyta</taxon>
        <taxon>Tracheophyta</taxon>
        <taxon>Spermatophyta</taxon>
        <taxon>Magnoliopsida</taxon>
        <taxon>eudicotyledons</taxon>
        <taxon>Gunneridae</taxon>
        <taxon>Pentapetalae</taxon>
        <taxon>rosids</taxon>
        <taxon>malvids</taxon>
        <taxon>Sapindales</taxon>
        <taxon>Sapindaceae</taxon>
        <taxon>Hippocastanoideae</taxon>
        <taxon>Acereae</taxon>
        <taxon>Acer</taxon>
    </lineage>
</organism>
<dbReference type="EMBL" id="VAHF01000012">
    <property type="protein sequence ID" value="TXG48834.1"/>
    <property type="molecule type" value="Genomic_DNA"/>
</dbReference>
<feature type="region of interest" description="Disordered" evidence="1">
    <location>
        <begin position="40"/>
        <end position="60"/>
    </location>
</feature>
<feature type="compositionally biased region" description="Polar residues" evidence="1">
    <location>
        <begin position="270"/>
        <end position="290"/>
    </location>
</feature>
<dbReference type="Proteomes" id="UP000323000">
    <property type="component" value="Chromosome 12"/>
</dbReference>
<accession>A0A5C7GVK8</accession>
<comment type="caution">
    <text evidence="2">The sequence shown here is derived from an EMBL/GenBank/DDBJ whole genome shotgun (WGS) entry which is preliminary data.</text>
</comment>
<gene>
    <name evidence="2" type="ORF">EZV62_024709</name>
</gene>
<evidence type="ECO:0000256" key="1">
    <source>
        <dbReference type="SAM" id="MobiDB-lite"/>
    </source>
</evidence>
<reference evidence="3" key="1">
    <citation type="journal article" date="2019" name="Gigascience">
        <title>De novo genome assembly of the endangered Acer yangbiense, a plant species with extremely small populations endemic to Yunnan Province, China.</title>
        <authorList>
            <person name="Yang J."/>
            <person name="Wariss H.M."/>
            <person name="Tao L."/>
            <person name="Zhang R."/>
            <person name="Yun Q."/>
            <person name="Hollingsworth P."/>
            <person name="Dao Z."/>
            <person name="Luo G."/>
            <person name="Guo H."/>
            <person name="Ma Y."/>
            <person name="Sun W."/>
        </authorList>
    </citation>
    <scope>NUCLEOTIDE SEQUENCE [LARGE SCALE GENOMIC DNA]</scope>
    <source>
        <strain evidence="3">cv. Malutang</strain>
    </source>
</reference>
<feature type="compositionally biased region" description="Acidic residues" evidence="1">
    <location>
        <begin position="83"/>
        <end position="102"/>
    </location>
</feature>
<feature type="compositionally biased region" description="Low complexity" evidence="1">
    <location>
        <begin position="205"/>
        <end position="216"/>
    </location>
</feature>
<dbReference type="AlphaFoldDB" id="A0A5C7GVK8"/>
<protein>
    <submittedName>
        <fullName evidence="2">Uncharacterized protein</fullName>
    </submittedName>
</protein>
<name>A0A5C7GVK8_9ROSI</name>
<feature type="region of interest" description="Disordered" evidence="1">
    <location>
        <begin position="75"/>
        <end position="102"/>
    </location>
</feature>
<sequence>MVVEVSVHSPVDRTTIIHPSSPMILTAFRWSAVVGREGKIGSDHSAPSGGGGFEDDANYNSDESLFQSTMNDSVDKVTNENNGIEDEVPNDSGDENDGLSDVNEDDIIEEEVVDNHIIGMDEIKQTSLEAYAYLSKISLEIWAVHAFDVVCKTDHNTNKVVEAFNGWMNKHRILPMLTMMERAASRSIAPTRPRKPKKRMTNEAGSSSTPGGPNSTHLGHALTHTGNATAIDLGGSSTTAATPRILGTVTRVLWFPSTHEGTLTRRDATNYVSTQSPTQFAPQPSQESQP</sequence>
<evidence type="ECO:0000313" key="3">
    <source>
        <dbReference type="Proteomes" id="UP000323000"/>
    </source>
</evidence>
<feature type="region of interest" description="Disordered" evidence="1">
    <location>
        <begin position="185"/>
        <end position="221"/>
    </location>
</feature>
<evidence type="ECO:0000313" key="2">
    <source>
        <dbReference type="EMBL" id="TXG48834.1"/>
    </source>
</evidence>